<feature type="non-terminal residue" evidence="1">
    <location>
        <position position="1"/>
    </location>
</feature>
<accession>A0A7L0WQH5</accession>
<keyword evidence="2" id="KW-1185">Reference proteome</keyword>
<dbReference type="Gene3D" id="3.90.230.10">
    <property type="entry name" value="Creatinase/methionine aminopeptidase superfamily"/>
    <property type="match status" value="1"/>
</dbReference>
<organism evidence="1 2">
    <name type="scientific">Alectura lathami</name>
    <name type="common">Australian brush turkey</name>
    <dbReference type="NCBI Taxonomy" id="81907"/>
    <lineage>
        <taxon>Eukaryota</taxon>
        <taxon>Metazoa</taxon>
        <taxon>Chordata</taxon>
        <taxon>Craniata</taxon>
        <taxon>Vertebrata</taxon>
        <taxon>Euteleostomi</taxon>
        <taxon>Archelosauria</taxon>
        <taxon>Archosauria</taxon>
        <taxon>Dinosauria</taxon>
        <taxon>Saurischia</taxon>
        <taxon>Theropoda</taxon>
        <taxon>Coelurosauria</taxon>
        <taxon>Aves</taxon>
        <taxon>Neognathae</taxon>
        <taxon>Galloanserae</taxon>
        <taxon>Galliformes</taxon>
        <taxon>Megapodiidae</taxon>
        <taxon>Alectura</taxon>
    </lineage>
</organism>
<dbReference type="PANTHER" id="PTHR43330">
    <property type="entry name" value="METHIONINE AMINOPEPTIDASE"/>
    <property type="match status" value="1"/>
</dbReference>
<dbReference type="PANTHER" id="PTHR43330:SF8">
    <property type="entry name" value="METHIONINE AMINOPEPTIDASE 1D, MITOCHONDRIAL"/>
    <property type="match status" value="1"/>
</dbReference>
<dbReference type="GO" id="GO:0070006">
    <property type="term" value="F:metalloaminopeptidase activity"/>
    <property type="evidence" value="ECO:0007669"/>
    <property type="project" value="TreeGrafter"/>
</dbReference>
<dbReference type="Proteomes" id="UP000562322">
    <property type="component" value="Unassembled WGS sequence"/>
</dbReference>
<dbReference type="SUPFAM" id="SSF55920">
    <property type="entry name" value="Creatinase/aminopeptidase"/>
    <property type="match status" value="1"/>
</dbReference>
<dbReference type="EMBL" id="VXAV01010188">
    <property type="protein sequence ID" value="NXL93913.1"/>
    <property type="molecule type" value="Genomic_DNA"/>
</dbReference>
<gene>
    <name evidence="1" type="primary">Metap1d_1</name>
    <name evidence="1" type="ORF">ALELAT_R15128</name>
</gene>
<reference evidence="1 2" key="1">
    <citation type="submission" date="2019-09" db="EMBL/GenBank/DDBJ databases">
        <title>Bird 10,000 Genomes (B10K) Project - Family phase.</title>
        <authorList>
            <person name="Zhang G."/>
        </authorList>
    </citation>
    <scope>NUCLEOTIDE SEQUENCE [LARGE SCALE GENOMIC DNA]</scope>
    <source>
        <strain evidence="1">B10K-DU-001-39</strain>
        <tissue evidence="1">Muscle</tissue>
    </source>
</reference>
<sequence length="59" mass="6555">QPLLFVTEPIITEGSPEFKILKDKWTAISVDNKRSAQFEHTIVITSVGAEILSKVVEEA</sequence>
<keyword evidence="1" id="KW-0378">Hydrolase</keyword>
<keyword evidence="1" id="KW-0031">Aminopeptidase</keyword>
<comment type="caution">
    <text evidence="1">The sequence shown here is derived from an EMBL/GenBank/DDBJ whole genome shotgun (WGS) entry which is preliminary data.</text>
</comment>
<dbReference type="OrthoDB" id="3209743at2759"/>
<dbReference type="InterPro" id="IPR036005">
    <property type="entry name" value="Creatinase/aminopeptidase-like"/>
</dbReference>
<evidence type="ECO:0000313" key="2">
    <source>
        <dbReference type="Proteomes" id="UP000562322"/>
    </source>
</evidence>
<keyword evidence="1" id="KW-0645">Protease</keyword>
<dbReference type="AlphaFoldDB" id="A0A7L0WQH5"/>
<protein>
    <submittedName>
        <fullName evidence="1">MAP12 aminopeptidase</fullName>
    </submittedName>
</protein>
<proteinExistence type="predicted"/>
<name>A0A7L0WQH5_ALELA</name>
<evidence type="ECO:0000313" key="1">
    <source>
        <dbReference type="EMBL" id="NXL93913.1"/>
    </source>
</evidence>
<feature type="non-terminal residue" evidence="1">
    <location>
        <position position="59"/>
    </location>
</feature>